<evidence type="ECO:0000313" key="2">
    <source>
        <dbReference type="Proteomes" id="UP000052023"/>
    </source>
</evidence>
<name>A0A0R3MQW5_9BRAD</name>
<reference evidence="1 2" key="1">
    <citation type="submission" date="2014-03" db="EMBL/GenBank/DDBJ databases">
        <title>Bradyrhizobium valentinum sp. nov., isolated from effective nodules of Lupinus mariae-josephae, a lupine endemic of basic-lime soils in Eastern Spain.</title>
        <authorList>
            <person name="Duran D."/>
            <person name="Rey L."/>
            <person name="Navarro A."/>
            <person name="Busquets A."/>
            <person name="Imperial J."/>
            <person name="Ruiz-Argueso T."/>
        </authorList>
    </citation>
    <scope>NUCLEOTIDE SEQUENCE [LARGE SCALE GENOMIC DNA]</scope>
    <source>
        <strain evidence="1 2">Ro19</strain>
    </source>
</reference>
<accession>A0A0R3MQW5</accession>
<keyword evidence="2" id="KW-1185">Reference proteome</keyword>
<dbReference type="SUPFAM" id="SSF89733">
    <property type="entry name" value="L-sulfolactate dehydrogenase-like"/>
    <property type="match status" value="1"/>
</dbReference>
<dbReference type="EMBL" id="LLYA01000165">
    <property type="protein sequence ID" value="KRR22347.1"/>
    <property type="molecule type" value="Genomic_DNA"/>
</dbReference>
<comment type="caution">
    <text evidence="1">The sequence shown here is derived from an EMBL/GenBank/DDBJ whole genome shotgun (WGS) entry which is preliminary data.</text>
</comment>
<dbReference type="InterPro" id="IPR036111">
    <property type="entry name" value="Mal/L-sulfo/L-lacto_DH-like_sf"/>
</dbReference>
<dbReference type="GO" id="GO:0016491">
    <property type="term" value="F:oxidoreductase activity"/>
    <property type="evidence" value="ECO:0007669"/>
    <property type="project" value="InterPro"/>
</dbReference>
<sequence length="145" mass="15451">MERTALEENEFHHADVLVEAELTGHPSHGLQRLHHIQRGLMVVALAGSALVPDIRGMLDAEFVCKGDVILAIDLGSAPESVPRLSGYLDLVRAAPPMQAGAPLCSPGDSAARLRAANGFESEPRLWSELNGLAQFNSSLARGYAS</sequence>
<dbReference type="Gene3D" id="1.10.1530.10">
    <property type="match status" value="1"/>
</dbReference>
<evidence type="ECO:0000313" key="1">
    <source>
        <dbReference type="EMBL" id="KRR22347.1"/>
    </source>
</evidence>
<dbReference type="OrthoDB" id="9811519at2"/>
<organism evidence="1 2">
    <name type="scientific">Bradyrhizobium retamae</name>
    <dbReference type="NCBI Taxonomy" id="1300035"/>
    <lineage>
        <taxon>Bacteria</taxon>
        <taxon>Pseudomonadati</taxon>
        <taxon>Pseudomonadota</taxon>
        <taxon>Alphaproteobacteria</taxon>
        <taxon>Hyphomicrobiales</taxon>
        <taxon>Nitrobacteraceae</taxon>
        <taxon>Bradyrhizobium</taxon>
    </lineage>
</organism>
<gene>
    <name evidence="1" type="ORF">CQ13_29245</name>
</gene>
<protein>
    <submittedName>
        <fullName evidence="1">Uncharacterized protein</fullName>
    </submittedName>
</protein>
<dbReference type="InterPro" id="IPR043144">
    <property type="entry name" value="Mal/L-sulf/L-lact_DH-like_ah"/>
</dbReference>
<dbReference type="AlphaFoldDB" id="A0A0R3MQW5"/>
<dbReference type="Proteomes" id="UP000052023">
    <property type="component" value="Unassembled WGS sequence"/>
</dbReference>
<proteinExistence type="predicted"/>